<organism evidence="2 3">
    <name type="scientific">Candidatus Nitrosymbiomonas proteolyticus</name>
    <dbReference type="NCBI Taxonomy" id="2608984"/>
    <lineage>
        <taxon>Bacteria</taxon>
        <taxon>Bacillati</taxon>
        <taxon>Armatimonadota</taxon>
        <taxon>Armatimonadota incertae sedis</taxon>
        <taxon>Candidatus Nitrosymbiomonas</taxon>
    </lineage>
</organism>
<gene>
    <name evidence="2" type="ORF">NPRO_19750</name>
</gene>
<sequence>MRAWIARALGLVGCLVMLAGIWFVVTARAGVIPASPEVDSGPPARIFGALTALVGAALGGVAIFAGKKSSRRV</sequence>
<evidence type="ECO:0000256" key="1">
    <source>
        <dbReference type="SAM" id="Phobius"/>
    </source>
</evidence>
<evidence type="ECO:0000313" key="3">
    <source>
        <dbReference type="Proteomes" id="UP000662873"/>
    </source>
</evidence>
<protein>
    <submittedName>
        <fullName evidence="2">Uncharacterized protein</fullName>
    </submittedName>
</protein>
<keyword evidence="1" id="KW-0812">Transmembrane</keyword>
<proteinExistence type="predicted"/>
<dbReference type="Proteomes" id="UP000662873">
    <property type="component" value="Chromosome"/>
</dbReference>
<dbReference type="AlphaFoldDB" id="A0A809RA69"/>
<name>A0A809RA69_9BACT</name>
<evidence type="ECO:0000313" key="2">
    <source>
        <dbReference type="EMBL" id="BBO24380.1"/>
    </source>
</evidence>
<keyword evidence="1" id="KW-1133">Transmembrane helix</keyword>
<accession>A0A809RA69</accession>
<reference evidence="2" key="1">
    <citation type="journal article" name="DNA Res.">
        <title>The physiological potential of anammox bacteria as revealed by their core genome structure.</title>
        <authorList>
            <person name="Okubo T."/>
            <person name="Toyoda A."/>
            <person name="Fukuhara K."/>
            <person name="Uchiyama I."/>
            <person name="Harigaya Y."/>
            <person name="Kuroiwa M."/>
            <person name="Suzuki T."/>
            <person name="Murakami Y."/>
            <person name="Suwa Y."/>
            <person name="Takami H."/>
        </authorList>
    </citation>
    <scope>NUCLEOTIDE SEQUENCE</scope>
    <source>
        <strain evidence="2">317325-2</strain>
    </source>
</reference>
<dbReference type="EMBL" id="AP021858">
    <property type="protein sequence ID" value="BBO24380.1"/>
    <property type="molecule type" value="Genomic_DNA"/>
</dbReference>
<feature type="transmembrane region" description="Helical" evidence="1">
    <location>
        <begin position="45"/>
        <end position="65"/>
    </location>
</feature>
<keyword evidence="1" id="KW-0472">Membrane</keyword>
<dbReference type="KEGG" id="npy:NPRO_19750"/>